<dbReference type="InterPro" id="IPR036165">
    <property type="entry name" value="YefM-like_sf"/>
</dbReference>
<comment type="similarity">
    <text evidence="1">Belongs to the phD/YefM antitoxin family.</text>
</comment>
<reference evidence="2 3" key="1">
    <citation type="submission" date="2016-04" db="EMBL/GenBank/DDBJ databases">
        <authorList>
            <person name="Evans L.H."/>
            <person name="Alamgir A."/>
            <person name="Owens N."/>
            <person name="Weber N.D."/>
            <person name="Virtaneva K."/>
            <person name="Barbian K."/>
            <person name="Babar A."/>
            <person name="Rosenke K."/>
        </authorList>
    </citation>
    <scope>NUCLEOTIDE SEQUENCE [LARGE SCALE GENOMIC DNA]</scope>
    <source>
        <strain evidence="2">NIES-2108</strain>
    </source>
</reference>
<organism evidence="2 3">
    <name type="scientific">Nostoc punctiforme NIES-2108</name>
    <dbReference type="NCBI Taxonomy" id="1356359"/>
    <lineage>
        <taxon>Bacteria</taxon>
        <taxon>Bacillati</taxon>
        <taxon>Cyanobacteriota</taxon>
        <taxon>Cyanophyceae</taxon>
        <taxon>Nostocales</taxon>
        <taxon>Nostocaceae</taxon>
        <taxon>Nostoc</taxon>
    </lineage>
</organism>
<dbReference type="EMBL" id="LXQE01000136">
    <property type="protein sequence ID" value="RCJ37536.1"/>
    <property type="molecule type" value="Genomic_DNA"/>
</dbReference>
<evidence type="ECO:0000313" key="3">
    <source>
        <dbReference type="Proteomes" id="UP000252085"/>
    </source>
</evidence>
<comment type="caution">
    <text evidence="2">The sequence shown here is derived from an EMBL/GenBank/DDBJ whole genome shotgun (WGS) entry which is preliminary data.</text>
</comment>
<name>A0A367RLU0_NOSPU</name>
<sequence>MNWKLDEAQQKLPEVIDAIASEPQLIFKQDKLVAAIVEPKLFQAFLAWHQQQKVSSFADAFAELRQLCAEENYILETPAQCSDRYIPLFGNLVW</sequence>
<protein>
    <submittedName>
        <fullName evidence="2">Prevent-host-death protein</fullName>
    </submittedName>
</protein>
<dbReference type="Gene3D" id="3.40.1620.10">
    <property type="entry name" value="YefM-like domain"/>
    <property type="match status" value="1"/>
</dbReference>
<dbReference type="Proteomes" id="UP000252085">
    <property type="component" value="Unassembled WGS sequence"/>
</dbReference>
<proteinExistence type="inferred from homology"/>
<evidence type="ECO:0000256" key="1">
    <source>
        <dbReference type="ARBA" id="ARBA00009981"/>
    </source>
</evidence>
<dbReference type="SUPFAM" id="SSF143120">
    <property type="entry name" value="YefM-like"/>
    <property type="match status" value="1"/>
</dbReference>
<gene>
    <name evidence="2" type="ORF">A6769_11565</name>
</gene>
<dbReference type="AlphaFoldDB" id="A0A367RLU0"/>
<evidence type="ECO:0000313" key="2">
    <source>
        <dbReference type="EMBL" id="RCJ37536.1"/>
    </source>
</evidence>
<accession>A0A367RLU0</accession>